<dbReference type="Gene3D" id="3.10.310.30">
    <property type="match status" value="1"/>
</dbReference>
<dbReference type="EMBL" id="CP024870">
    <property type="protein sequence ID" value="ATX71642.1"/>
    <property type="molecule type" value="Genomic_DNA"/>
</dbReference>
<keyword evidence="4" id="KW-1185">Reference proteome</keyword>
<evidence type="ECO:0000313" key="4">
    <source>
        <dbReference type="Proteomes" id="UP000231179"/>
    </source>
</evidence>
<feature type="domain" description="DHHA1" evidence="2">
    <location>
        <begin position="223"/>
        <end position="310"/>
    </location>
</feature>
<proteinExistence type="predicted"/>
<dbReference type="PANTHER" id="PTHR47618">
    <property type="entry name" value="BIFUNCTIONAL OLIGORIBONUCLEASE AND PAP PHOSPHATASE NRNA"/>
    <property type="match status" value="1"/>
</dbReference>
<evidence type="ECO:0000313" key="3">
    <source>
        <dbReference type="EMBL" id="ATX71642.1"/>
    </source>
</evidence>
<reference evidence="3 4" key="1">
    <citation type="submission" date="2017-11" db="EMBL/GenBank/DDBJ databases">
        <title>Complete genome sequence of Spiroplasma clarkii CN-5 (DSM 19994).</title>
        <authorList>
            <person name="Tsai Y.-M."/>
            <person name="Chang A."/>
            <person name="Lo W.-S."/>
            <person name="Kuo C.-H."/>
        </authorList>
    </citation>
    <scope>NUCLEOTIDE SEQUENCE [LARGE SCALE GENOMIC DNA]</scope>
    <source>
        <strain evidence="3 4">CN-5</strain>
    </source>
</reference>
<organism evidence="3 4">
    <name type="scientific">Spiroplasma clarkii</name>
    <dbReference type="NCBI Taxonomy" id="2139"/>
    <lineage>
        <taxon>Bacteria</taxon>
        <taxon>Bacillati</taxon>
        <taxon>Mycoplasmatota</taxon>
        <taxon>Mollicutes</taxon>
        <taxon>Entomoplasmatales</taxon>
        <taxon>Spiroplasmataceae</taxon>
        <taxon>Spiroplasma</taxon>
    </lineage>
</organism>
<protein>
    <submittedName>
        <fullName evidence="3">Bifunctional oligoribonuclease and PAP phosphatase NrnA</fullName>
    </submittedName>
</protein>
<dbReference type="OrthoDB" id="9803668at2"/>
<dbReference type="Pfam" id="PF01368">
    <property type="entry name" value="DHH"/>
    <property type="match status" value="1"/>
</dbReference>
<dbReference type="Gene3D" id="3.90.1640.10">
    <property type="entry name" value="inorganic pyrophosphatase (n-terminal core)"/>
    <property type="match status" value="1"/>
</dbReference>
<evidence type="ECO:0000259" key="2">
    <source>
        <dbReference type="Pfam" id="PF02272"/>
    </source>
</evidence>
<sequence>MINSKQAQQLTKTIEAYQKIIIAKHIAPDWDAQGSALGLKEIILANFPKKEVYVVGKVFNSDKNFVDEEKLNPEIIAQALLITVDVANFERIDFTFKNDVKEVFKIDHHLEVDDFASHKLVDDKAIACTQVIVQWAQACNLQVNKDAATNLYFGLITDSGRFLYNKTNQETFNCASFLMDCGINLQEIYDKLYLKKLDVEKWLHHAFGMAVFDTAYPIAYIKITLADWKDHNITEEEVKRAVSVLSGIRDIEIWFIAYESLETEKIKVSLRSRHYEINRVAVKHNGGGHMLASGAKLNNFEEIENLMVDLRKLVDNKL</sequence>
<dbReference type="GO" id="GO:0003676">
    <property type="term" value="F:nucleic acid binding"/>
    <property type="evidence" value="ECO:0007669"/>
    <property type="project" value="InterPro"/>
</dbReference>
<dbReference type="AlphaFoldDB" id="A0A1Y0KZC2"/>
<dbReference type="SUPFAM" id="SSF64182">
    <property type="entry name" value="DHH phosphoesterases"/>
    <property type="match status" value="1"/>
</dbReference>
<gene>
    <name evidence="3" type="primary">nrnA</name>
    <name evidence="3" type="ORF">SCLAR_v1c13440</name>
</gene>
<dbReference type="Proteomes" id="UP000231179">
    <property type="component" value="Chromosome"/>
</dbReference>
<dbReference type="RefSeq" id="WP_100255168.1">
    <property type="nucleotide sequence ID" value="NZ_CP015819.1"/>
</dbReference>
<dbReference type="InterPro" id="IPR001667">
    <property type="entry name" value="DDH_dom"/>
</dbReference>
<name>A0A1Y0KZC2_9MOLU</name>
<dbReference type="InterPro" id="IPR038763">
    <property type="entry name" value="DHH_sf"/>
</dbReference>
<dbReference type="Pfam" id="PF02272">
    <property type="entry name" value="DHHA1"/>
    <property type="match status" value="1"/>
</dbReference>
<accession>A0A1Y0KZC2</accession>
<feature type="domain" description="DDH" evidence="1">
    <location>
        <begin position="19"/>
        <end position="154"/>
    </location>
</feature>
<dbReference type="PANTHER" id="PTHR47618:SF1">
    <property type="entry name" value="BIFUNCTIONAL OLIGORIBONUCLEASE AND PAP PHOSPHATASE NRNA"/>
    <property type="match status" value="1"/>
</dbReference>
<dbReference type="InterPro" id="IPR003156">
    <property type="entry name" value="DHHA1_dom"/>
</dbReference>
<evidence type="ECO:0000259" key="1">
    <source>
        <dbReference type="Pfam" id="PF01368"/>
    </source>
</evidence>
<dbReference type="KEGG" id="scla:SCLARK_0020"/>
<dbReference type="InterPro" id="IPR051319">
    <property type="entry name" value="Oligoribo/pAp-PDE_c-di-AMP_PDE"/>
</dbReference>